<dbReference type="EMBL" id="JBFXLU010000410">
    <property type="protein sequence ID" value="KAL2827107.1"/>
    <property type="molecule type" value="Genomic_DNA"/>
</dbReference>
<evidence type="ECO:0000313" key="1">
    <source>
        <dbReference type="EMBL" id="KAL2827107.1"/>
    </source>
</evidence>
<reference evidence="1 2" key="1">
    <citation type="submission" date="2024-07" db="EMBL/GenBank/DDBJ databases">
        <title>Section-level genome sequencing and comparative genomics of Aspergillus sections Usti and Cavernicolus.</title>
        <authorList>
            <consortium name="Lawrence Berkeley National Laboratory"/>
            <person name="Nybo J.L."/>
            <person name="Vesth T.C."/>
            <person name="Theobald S."/>
            <person name="Frisvad J.C."/>
            <person name="Larsen T.O."/>
            <person name="Kjaerboelling I."/>
            <person name="Rothschild-Mancinelli K."/>
            <person name="Lyhne E.K."/>
            <person name="Kogle M.E."/>
            <person name="Barry K."/>
            <person name="Clum A."/>
            <person name="Na H."/>
            <person name="Ledsgaard L."/>
            <person name="Lin J."/>
            <person name="Lipzen A."/>
            <person name="Kuo A."/>
            <person name="Riley R."/>
            <person name="Mondo S."/>
            <person name="Labutti K."/>
            <person name="Haridas S."/>
            <person name="Pangalinan J."/>
            <person name="Salamov A.A."/>
            <person name="Simmons B.A."/>
            <person name="Magnuson J.K."/>
            <person name="Chen J."/>
            <person name="Drula E."/>
            <person name="Henrissat B."/>
            <person name="Wiebenga A."/>
            <person name="Lubbers R.J."/>
            <person name="Gomes A.C."/>
            <person name="Makela M.R."/>
            <person name="Stajich J."/>
            <person name="Grigoriev I.V."/>
            <person name="Mortensen U.H."/>
            <person name="De Vries R.P."/>
            <person name="Baker S.E."/>
            <person name="Andersen M.R."/>
        </authorList>
    </citation>
    <scope>NUCLEOTIDE SEQUENCE [LARGE SCALE GENOMIC DNA]</scope>
    <source>
        <strain evidence="1 2">CBS 123904</strain>
    </source>
</reference>
<comment type="caution">
    <text evidence="1">The sequence shown here is derived from an EMBL/GenBank/DDBJ whole genome shotgun (WGS) entry which is preliminary data.</text>
</comment>
<dbReference type="Proteomes" id="UP001610446">
    <property type="component" value="Unassembled WGS sequence"/>
</dbReference>
<dbReference type="InterPro" id="IPR035959">
    <property type="entry name" value="RutC-like_sf"/>
</dbReference>
<proteinExistence type="predicted"/>
<protein>
    <submittedName>
        <fullName evidence="1">Uncharacterized protein</fullName>
    </submittedName>
</protein>
<organism evidence="1 2">
    <name type="scientific">Aspergillus pseudoustus</name>
    <dbReference type="NCBI Taxonomy" id="1810923"/>
    <lineage>
        <taxon>Eukaryota</taxon>
        <taxon>Fungi</taxon>
        <taxon>Dikarya</taxon>
        <taxon>Ascomycota</taxon>
        <taxon>Pezizomycotina</taxon>
        <taxon>Eurotiomycetes</taxon>
        <taxon>Eurotiomycetidae</taxon>
        <taxon>Eurotiales</taxon>
        <taxon>Aspergillaceae</taxon>
        <taxon>Aspergillus</taxon>
        <taxon>Aspergillus subgen. Nidulantes</taxon>
    </lineage>
</organism>
<keyword evidence="2" id="KW-1185">Reference proteome</keyword>
<dbReference type="SUPFAM" id="SSF55298">
    <property type="entry name" value="YjgF-like"/>
    <property type="match status" value="1"/>
</dbReference>
<dbReference type="CDD" id="cd00448">
    <property type="entry name" value="YjgF_YER057c_UK114_family"/>
    <property type="match status" value="1"/>
</dbReference>
<dbReference type="Gene3D" id="3.30.1330.40">
    <property type="entry name" value="RutC-like"/>
    <property type="match status" value="1"/>
</dbReference>
<evidence type="ECO:0000313" key="2">
    <source>
        <dbReference type="Proteomes" id="UP001610446"/>
    </source>
</evidence>
<gene>
    <name evidence="1" type="ORF">BJY01DRAFT_255792</name>
</gene>
<accession>A0ABR4IHA4</accession>
<name>A0ABR4IHA4_9EURO</name>
<sequence length="166" mass="18068">MATLNQPLIQTAKIPGKRHPLPQSDITIVPFPPTHPVMSFIRTSPQNALRAPVTTLVNMPRPFRDQARNAFLNLGDALALAGATSQDVTKLIVYVAEGSGSIEKTVQLGDAMRVFFADESKGHGFVHRPVVSVFHGLVLNDGYGKIEVEAEAVARVPPPSYEESWE</sequence>